<protein>
    <recommendedName>
        <fullName evidence="1">SCP domain-containing protein</fullName>
    </recommendedName>
</protein>
<dbReference type="InterPro" id="IPR035940">
    <property type="entry name" value="CAP_sf"/>
</dbReference>
<dbReference type="PANTHER" id="PTHR31157:SF1">
    <property type="entry name" value="SCP DOMAIN-CONTAINING PROTEIN"/>
    <property type="match status" value="1"/>
</dbReference>
<name>A0A059KPG3_9BURK</name>
<comment type="caution">
    <text evidence="2">The sequence shown here is derived from an EMBL/GenBank/DDBJ whole genome shotgun (WGS) entry which is preliminary data.</text>
</comment>
<proteinExistence type="predicted"/>
<dbReference type="PANTHER" id="PTHR31157">
    <property type="entry name" value="SCP DOMAIN-CONTAINING PROTEIN"/>
    <property type="match status" value="1"/>
</dbReference>
<dbReference type="AlphaFoldDB" id="A0A059KPG3"/>
<feature type="domain" description="SCP" evidence="1">
    <location>
        <begin position="68"/>
        <end position="190"/>
    </location>
</feature>
<dbReference type="InterPro" id="IPR014044">
    <property type="entry name" value="CAP_dom"/>
</dbReference>
<evidence type="ECO:0000313" key="2">
    <source>
        <dbReference type="EMBL" id="KDB53326.1"/>
    </source>
</evidence>
<dbReference type="STRING" id="34103.SAMN05421778_101130"/>
<dbReference type="eggNOG" id="COG2340">
    <property type="taxonomic scope" value="Bacteria"/>
</dbReference>
<reference evidence="2 3" key="1">
    <citation type="journal article" date="2014" name="FEMS Microbiol. Ecol.">
        <title>Sphaerotilus natans encrusted with nanoball-shaped Fe(III) oxide minerals formed by nitrate-reducing mixotrophic Fe(II) oxidation.</title>
        <authorList>
            <person name="Park S."/>
            <person name="Kim D.H."/>
            <person name="Lee J.H."/>
            <person name="Hur H.G."/>
        </authorList>
    </citation>
    <scope>NUCLEOTIDE SEQUENCE [LARGE SCALE GENOMIC DNA]</scope>
    <source>
        <strain evidence="2 3">DSM 6575</strain>
    </source>
</reference>
<evidence type="ECO:0000259" key="1">
    <source>
        <dbReference type="Pfam" id="PF00188"/>
    </source>
</evidence>
<evidence type="ECO:0000313" key="3">
    <source>
        <dbReference type="Proteomes" id="UP000026714"/>
    </source>
</evidence>
<gene>
    <name evidence="2" type="ORF">X805_11620</name>
</gene>
<dbReference type="Proteomes" id="UP000026714">
    <property type="component" value="Unassembled WGS sequence"/>
</dbReference>
<sequence length="195" mass="19460">MVTTGSRPGSRIRTATAASLIALLLGGCGGASTTSGGGSDGADGSASSTSSLGCSDVAGASARIQARINLLRTQARQCGDTRFAAAGALSWSSTLASAAQAHASDMAGSNYFDHVGLDGSTPASRARRAGYASDQVSENIGAGYTSAEAALQGWLASAGHCSNLMNANVQDVALACTPSSTARYGSYWVLMLGQR</sequence>
<dbReference type="SUPFAM" id="SSF55797">
    <property type="entry name" value="PR-1-like"/>
    <property type="match status" value="1"/>
</dbReference>
<dbReference type="CDD" id="cd05379">
    <property type="entry name" value="CAP_bacterial"/>
    <property type="match status" value="1"/>
</dbReference>
<dbReference type="PATRIC" id="fig|1286631.3.peg.1150"/>
<dbReference type="RefSeq" id="WP_051631661.1">
    <property type="nucleotide sequence ID" value="NZ_AZRA01000027.1"/>
</dbReference>
<dbReference type="PROSITE" id="PS51257">
    <property type="entry name" value="PROKAR_LIPOPROTEIN"/>
    <property type="match status" value="1"/>
</dbReference>
<dbReference type="EMBL" id="AZRA01000027">
    <property type="protein sequence ID" value="KDB53326.1"/>
    <property type="molecule type" value="Genomic_DNA"/>
</dbReference>
<keyword evidence="3" id="KW-1185">Reference proteome</keyword>
<accession>A0A059KPG3</accession>
<organism evidence="2 3">
    <name type="scientific">Sphaerotilus natans subsp. natans DSM 6575</name>
    <dbReference type="NCBI Taxonomy" id="1286631"/>
    <lineage>
        <taxon>Bacteria</taxon>
        <taxon>Pseudomonadati</taxon>
        <taxon>Pseudomonadota</taxon>
        <taxon>Betaproteobacteria</taxon>
        <taxon>Burkholderiales</taxon>
        <taxon>Sphaerotilaceae</taxon>
        <taxon>Sphaerotilus</taxon>
    </lineage>
</organism>
<dbReference type="Pfam" id="PF00188">
    <property type="entry name" value="CAP"/>
    <property type="match status" value="1"/>
</dbReference>
<dbReference type="Gene3D" id="3.40.33.10">
    <property type="entry name" value="CAP"/>
    <property type="match status" value="1"/>
</dbReference>